<dbReference type="FunFam" id="1.10.357.50:FF:000001">
    <property type="entry name" value="Protein unc-13 homolog B"/>
    <property type="match status" value="1"/>
</dbReference>
<dbReference type="GO" id="GO:0031594">
    <property type="term" value="C:neuromuscular junction"/>
    <property type="evidence" value="ECO:0007669"/>
    <property type="project" value="TreeGrafter"/>
</dbReference>
<dbReference type="GO" id="GO:0099525">
    <property type="term" value="P:presynaptic dense core vesicle exocytosis"/>
    <property type="evidence" value="ECO:0007669"/>
    <property type="project" value="TreeGrafter"/>
</dbReference>
<dbReference type="Pfam" id="PF06292">
    <property type="entry name" value="MUN"/>
    <property type="match status" value="1"/>
</dbReference>
<dbReference type="GO" id="GO:0061789">
    <property type="term" value="P:dense core granule priming"/>
    <property type="evidence" value="ECO:0007669"/>
    <property type="project" value="TreeGrafter"/>
</dbReference>
<evidence type="ECO:0000313" key="5">
    <source>
        <dbReference type="EMBL" id="KPP60563.1"/>
    </source>
</evidence>
<sequence>HEKHRLCKSADYMNLHFKVKWLYNEYVKDLQPFEEVVPEYPSWFLQFVLQWLAENEDVSMDFMQGALERDKREGFQQTSEHALFSCSVVDVFTQLNQSFEIIRKLDCPDPKVMSHYNRRFARTITKVLMQYCAILAKSFPSYCEKEKIPCILMNNVQQLRVLLEKMFECMGAKQLEDEEEPEDFDEECDNKEKDGKSMDSEEEKLDKEKAEKKGKEKQAVAKNKE</sequence>
<evidence type="ECO:0000313" key="6">
    <source>
        <dbReference type="Proteomes" id="UP000034805"/>
    </source>
</evidence>
<feature type="domain" description="MHD1" evidence="4">
    <location>
        <begin position="1"/>
        <end position="135"/>
    </location>
</feature>
<dbReference type="GO" id="GO:0030672">
    <property type="term" value="C:synaptic vesicle membrane"/>
    <property type="evidence" value="ECO:0007669"/>
    <property type="project" value="TreeGrafter"/>
</dbReference>
<accession>A0A0P7U1K3</accession>
<dbReference type="PROSITE" id="PS51258">
    <property type="entry name" value="MHD1"/>
    <property type="match status" value="1"/>
</dbReference>
<dbReference type="AlphaFoldDB" id="A0A0P7U1K3"/>
<dbReference type="PANTHER" id="PTHR10480:SF14">
    <property type="entry name" value="PROTEIN UNC-13 HOMOLOG B-LIKE"/>
    <property type="match status" value="1"/>
</dbReference>
<evidence type="ECO:0000256" key="2">
    <source>
        <dbReference type="ARBA" id="ARBA00022771"/>
    </source>
</evidence>
<feature type="compositionally biased region" description="Basic and acidic residues" evidence="3">
    <location>
        <begin position="190"/>
        <end position="225"/>
    </location>
</feature>
<dbReference type="GO" id="GO:0017075">
    <property type="term" value="F:syntaxin-1 binding"/>
    <property type="evidence" value="ECO:0007669"/>
    <property type="project" value="TreeGrafter"/>
</dbReference>
<dbReference type="InterPro" id="IPR014770">
    <property type="entry name" value="Munc13_1"/>
</dbReference>
<name>A0A0P7U1K3_SCLFO</name>
<dbReference type="GO" id="GO:0042734">
    <property type="term" value="C:presynaptic membrane"/>
    <property type="evidence" value="ECO:0007669"/>
    <property type="project" value="TreeGrafter"/>
</dbReference>
<evidence type="ECO:0000256" key="3">
    <source>
        <dbReference type="SAM" id="MobiDB-lite"/>
    </source>
</evidence>
<dbReference type="GO" id="GO:0043195">
    <property type="term" value="C:terminal bouton"/>
    <property type="evidence" value="ECO:0007669"/>
    <property type="project" value="TreeGrafter"/>
</dbReference>
<dbReference type="GO" id="GO:0098831">
    <property type="term" value="C:presynaptic active zone cytoplasmic component"/>
    <property type="evidence" value="ECO:0007669"/>
    <property type="project" value="TreeGrafter"/>
</dbReference>
<dbReference type="GO" id="GO:0008270">
    <property type="term" value="F:zinc ion binding"/>
    <property type="evidence" value="ECO:0007669"/>
    <property type="project" value="UniProtKB-KW"/>
</dbReference>
<evidence type="ECO:0000259" key="4">
    <source>
        <dbReference type="PROSITE" id="PS51258"/>
    </source>
</evidence>
<proteinExistence type="predicted"/>
<comment type="caution">
    <text evidence="5">The sequence shown here is derived from an EMBL/GenBank/DDBJ whole genome shotgun (WGS) entry which is preliminary data.</text>
</comment>
<organism evidence="5 6">
    <name type="scientific">Scleropages formosus</name>
    <name type="common">Asian bonytongue</name>
    <name type="synonym">Osteoglossum formosum</name>
    <dbReference type="NCBI Taxonomy" id="113540"/>
    <lineage>
        <taxon>Eukaryota</taxon>
        <taxon>Metazoa</taxon>
        <taxon>Chordata</taxon>
        <taxon>Craniata</taxon>
        <taxon>Vertebrata</taxon>
        <taxon>Euteleostomi</taxon>
        <taxon>Actinopterygii</taxon>
        <taxon>Neopterygii</taxon>
        <taxon>Teleostei</taxon>
        <taxon>Osteoglossocephala</taxon>
        <taxon>Osteoglossomorpha</taxon>
        <taxon>Osteoglossiformes</taxon>
        <taxon>Osteoglossidae</taxon>
        <taxon>Scleropages</taxon>
    </lineage>
</organism>
<dbReference type="PANTHER" id="PTHR10480">
    <property type="entry name" value="PROTEIN UNC-13 HOMOLOG"/>
    <property type="match status" value="1"/>
</dbReference>
<feature type="compositionally biased region" description="Acidic residues" evidence="3">
    <location>
        <begin position="176"/>
        <end position="189"/>
    </location>
</feature>
<feature type="region of interest" description="Disordered" evidence="3">
    <location>
        <begin position="174"/>
        <end position="225"/>
    </location>
</feature>
<feature type="non-terminal residue" evidence="5">
    <location>
        <position position="225"/>
    </location>
</feature>
<dbReference type="GO" id="GO:0005516">
    <property type="term" value="F:calmodulin binding"/>
    <property type="evidence" value="ECO:0007669"/>
    <property type="project" value="TreeGrafter"/>
</dbReference>
<dbReference type="GO" id="GO:0035249">
    <property type="term" value="P:synaptic transmission, glutamatergic"/>
    <property type="evidence" value="ECO:0007669"/>
    <property type="project" value="TreeGrafter"/>
</dbReference>
<dbReference type="EMBL" id="JARO02010612">
    <property type="protein sequence ID" value="KPP60563.1"/>
    <property type="molecule type" value="Genomic_DNA"/>
</dbReference>
<dbReference type="GO" id="GO:0016081">
    <property type="term" value="P:synaptic vesicle docking"/>
    <property type="evidence" value="ECO:0007669"/>
    <property type="project" value="TreeGrafter"/>
</dbReference>
<dbReference type="Gene3D" id="1.10.357.50">
    <property type="match status" value="1"/>
</dbReference>
<protein>
    <recommendedName>
        <fullName evidence="4">MHD1 domain-containing protein</fullName>
    </recommendedName>
</protein>
<keyword evidence="2" id="KW-0863">Zinc-finger</keyword>
<dbReference type="Proteomes" id="UP000034805">
    <property type="component" value="Unassembled WGS sequence"/>
</dbReference>
<dbReference type="GO" id="GO:0016082">
    <property type="term" value="P:synaptic vesicle priming"/>
    <property type="evidence" value="ECO:0007669"/>
    <property type="project" value="TreeGrafter"/>
</dbReference>
<keyword evidence="1" id="KW-0677">Repeat</keyword>
<dbReference type="InterPro" id="IPR027080">
    <property type="entry name" value="Unc-13"/>
</dbReference>
<dbReference type="InterPro" id="IPR010439">
    <property type="entry name" value="MUN_dom"/>
</dbReference>
<feature type="non-terminal residue" evidence="5">
    <location>
        <position position="1"/>
    </location>
</feature>
<dbReference type="GO" id="GO:0019992">
    <property type="term" value="F:diacylglycerol binding"/>
    <property type="evidence" value="ECO:0007669"/>
    <property type="project" value="InterPro"/>
</dbReference>
<keyword evidence="2" id="KW-0479">Metal-binding</keyword>
<gene>
    <name evidence="5" type="ORF">Z043_121426</name>
</gene>
<keyword evidence="2" id="KW-0862">Zinc</keyword>
<reference evidence="5 6" key="1">
    <citation type="submission" date="2015-08" db="EMBL/GenBank/DDBJ databases">
        <title>The genome of the Asian arowana (Scleropages formosus).</title>
        <authorList>
            <person name="Tan M.H."/>
            <person name="Gan H.M."/>
            <person name="Croft L.J."/>
            <person name="Austin C.M."/>
        </authorList>
    </citation>
    <scope>NUCLEOTIDE SEQUENCE [LARGE SCALE GENOMIC DNA]</scope>
    <source>
        <strain evidence="5">Aro1</strain>
    </source>
</reference>
<evidence type="ECO:0000256" key="1">
    <source>
        <dbReference type="ARBA" id="ARBA00022737"/>
    </source>
</evidence>